<organism evidence="1 2">
    <name type="scientific">Dyella jiangningensis</name>
    <dbReference type="NCBI Taxonomy" id="1379159"/>
    <lineage>
        <taxon>Bacteria</taxon>
        <taxon>Pseudomonadati</taxon>
        <taxon>Pseudomonadota</taxon>
        <taxon>Gammaproteobacteria</taxon>
        <taxon>Lysobacterales</taxon>
        <taxon>Rhodanobacteraceae</taxon>
        <taxon>Dyella</taxon>
    </lineage>
</organism>
<dbReference type="OrthoDB" id="9785438at2"/>
<dbReference type="PANTHER" id="PTHR33639:SF2">
    <property type="entry name" value="DUF393 DOMAIN-CONTAINING PROTEIN"/>
    <property type="match status" value="1"/>
</dbReference>
<proteinExistence type="predicted"/>
<accession>A0A328NVW3</accession>
<sequence length="137" mass="15490">MSADAGHPVIVFDGVCVLCSRWVDFILRHDRDGRFRLAAMQGVGGRALLAAHGLSPDDPSSFLLVEDGVGYSNTDAIARVLRQLGGRWRLAGSLMRVMPRAVRDPLYRWVARHRYRLFGKRDQCRLPAPDEAWRFID</sequence>
<evidence type="ECO:0000313" key="1">
    <source>
        <dbReference type="EMBL" id="RAO74547.1"/>
    </source>
</evidence>
<dbReference type="RefSeq" id="WP_111984723.1">
    <property type="nucleotide sequence ID" value="NZ_NFZS01000006.1"/>
</dbReference>
<dbReference type="PANTHER" id="PTHR33639">
    <property type="entry name" value="THIOL-DISULFIDE OXIDOREDUCTASE DCC"/>
    <property type="match status" value="1"/>
</dbReference>
<evidence type="ECO:0008006" key="3">
    <source>
        <dbReference type="Google" id="ProtNLM"/>
    </source>
</evidence>
<name>A0A328NVW3_9GAMM</name>
<evidence type="ECO:0000313" key="2">
    <source>
        <dbReference type="Proteomes" id="UP000248926"/>
    </source>
</evidence>
<keyword evidence="2" id="KW-1185">Reference proteome</keyword>
<dbReference type="AlphaFoldDB" id="A0A328NVW3"/>
<protein>
    <recommendedName>
        <fullName evidence="3">Thiol-disulfide oxidoreductase</fullName>
    </recommendedName>
</protein>
<dbReference type="Proteomes" id="UP000248926">
    <property type="component" value="Unassembled WGS sequence"/>
</dbReference>
<comment type="caution">
    <text evidence="1">The sequence shown here is derived from an EMBL/GenBank/DDBJ whole genome shotgun (WGS) entry which is preliminary data.</text>
</comment>
<dbReference type="GO" id="GO:0015035">
    <property type="term" value="F:protein-disulfide reductase activity"/>
    <property type="evidence" value="ECO:0007669"/>
    <property type="project" value="InterPro"/>
</dbReference>
<dbReference type="InterPro" id="IPR007263">
    <property type="entry name" value="DCC1-like"/>
</dbReference>
<dbReference type="EMBL" id="NFZS01000006">
    <property type="protein sequence ID" value="RAO74547.1"/>
    <property type="molecule type" value="Genomic_DNA"/>
</dbReference>
<dbReference type="Pfam" id="PF04134">
    <property type="entry name" value="DCC1-like"/>
    <property type="match status" value="1"/>
</dbReference>
<reference evidence="1 2" key="1">
    <citation type="journal article" date="2018" name="Genet. Mol. Biol.">
        <title>The genome sequence of Dyella jiangningensis FCAV SCS01 from a lignocellulose-decomposing microbial consortium metagenome reveals potential for biotechnological applications.</title>
        <authorList>
            <person name="Desiderato J.G."/>
            <person name="Alvarenga D.O."/>
            <person name="Constancio M.T.L."/>
            <person name="Alves L.M.C."/>
            <person name="Varani A.M."/>
        </authorList>
    </citation>
    <scope>NUCLEOTIDE SEQUENCE [LARGE SCALE GENOMIC DNA]</scope>
    <source>
        <strain evidence="1 2">FCAV SCS01</strain>
    </source>
</reference>
<dbReference type="InterPro" id="IPR052927">
    <property type="entry name" value="DCC_oxidoreductase"/>
</dbReference>
<gene>
    <name evidence="1" type="ORF">CA260_19350</name>
</gene>